<dbReference type="Proteomes" id="UP001497482">
    <property type="component" value="Chromosome 15"/>
</dbReference>
<dbReference type="PANTHER" id="PTHR15240:SF5">
    <property type="entry name" value="CAVEOLAE-ASSOCIATED PROTEIN 2A"/>
    <property type="match status" value="1"/>
</dbReference>
<accession>A0AAV2JUF7</accession>
<feature type="compositionally biased region" description="Acidic residues" evidence="7">
    <location>
        <begin position="737"/>
        <end position="754"/>
    </location>
</feature>
<feature type="compositionally biased region" description="Low complexity" evidence="7">
    <location>
        <begin position="755"/>
        <end position="766"/>
    </location>
</feature>
<evidence type="ECO:0000256" key="5">
    <source>
        <dbReference type="ARBA" id="ARBA00023136"/>
    </source>
</evidence>
<reference evidence="8 9" key="1">
    <citation type="submission" date="2024-04" db="EMBL/GenBank/DDBJ databases">
        <authorList>
            <person name="Waldvogel A.-M."/>
            <person name="Schoenle A."/>
        </authorList>
    </citation>
    <scope>NUCLEOTIDE SEQUENCE [LARGE SCALE GENOMIC DNA]</scope>
</reference>
<gene>
    <name evidence="8" type="ORF">KC01_LOCUS12059</name>
</gene>
<evidence type="ECO:0000256" key="3">
    <source>
        <dbReference type="ARBA" id="ARBA00008836"/>
    </source>
</evidence>
<keyword evidence="9" id="KW-1185">Reference proteome</keyword>
<proteinExistence type="inferred from homology"/>
<comment type="similarity">
    <text evidence="3">Belongs to the CAVIN family.</text>
</comment>
<feature type="compositionally biased region" description="Basic and acidic residues" evidence="7">
    <location>
        <begin position="234"/>
        <end position="249"/>
    </location>
</feature>
<keyword evidence="5" id="KW-0472">Membrane</keyword>
<evidence type="ECO:0000256" key="6">
    <source>
        <dbReference type="SAM" id="Coils"/>
    </source>
</evidence>
<feature type="region of interest" description="Disordered" evidence="7">
    <location>
        <begin position="492"/>
        <end position="517"/>
    </location>
</feature>
<evidence type="ECO:0000313" key="8">
    <source>
        <dbReference type="EMBL" id="CAL1581296.1"/>
    </source>
</evidence>
<evidence type="ECO:0000256" key="2">
    <source>
        <dbReference type="ARBA" id="ARBA00004496"/>
    </source>
</evidence>
<feature type="coiled-coil region" evidence="6">
    <location>
        <begin position="403"/>
        <end position="430"/>
    </location>
</feature>
<dbReference type="GO" id="GO:0005080">
    <property type="term" value="F:protein kinase C binding"/>
    <property type="evidence" value="ECO:0007669"/>
    <property type="project" value="TreeGrafter"/>
</dbReference>
<dbReference type="EMBL" id="OZ035837">
    <property type="protein sequence ID" value="CAL1581296.1"/>
    <property type="molecule type" value="Genomic_DNA"/>
</dbReference>
<dbReference type="AlphaFoldDB" id="A0AAV2JUF7"/>
<keyword evidence="4" id="KW-0963">Cytoplasm</keyword>
<dbReference type="InterPro" id="IPR026752">
    <property type="entry name" value="Cavin_fam"/>
</dbReference>
<dbReference type="GO" id="GO:0005901">
    <property type="term" value="C:caveola"/>
    <property type="evidence" value="ECO:0007669"/>
    <property type="project" value="UniProtKB-SubCell"/>
</dbReference>
<evidence type="ECO:0000256" key="1">
    <source>
        <dbReference type="ARBA" id="ARBA00004345"/>
    </source>
</evidence>
<sequence length="780" mass="82160">MTGGRGRPLWTPCGTFQGVTFLKEETGSVLCGEHDVDMSLDSCRCGSCVGCLRGSVAEGPSVCTESLFVATGGVCSDAVAELGAGDRRCAIPAGPDGFRGFLGSGVAGVSAPVDSDGMAVDLLFSSQLDEGAVVSTDTRNANAIKRVVNKAIRLNRKWKIVHTVNNARIIWDPKAKPKGCDLGEASVSMETGPSPSCAWESFAWGVEAEQGRLREMRGGGAPRGPTLTQPIRSQPKEHLEDLRPQNSRDMEEEATSVGRSSTPAASSHGPADAAQTAAGSTDDLLVPSFSPSSEPSSPTPAGTSTLTRLSMSLRGGTGQGPPASPTERGQVSAITVMALLDKLVLMLGTVQENQQRMEARQEELEGAVRTVQSDVVRLSRAHLSTSSNVNKLLERSRKVSGGVKEVKERLEKQGGQVKRLENNHAHLLKRNHFKVLIFQEDNEIPTDVYVQESLKSPSYDTESVRPGSVAPSMAPSMAPSVAASVSIAPSVAGSERARSPEGGLHSISLSSDDEDGLPLHRELPQEGDADSTLGLQYGPQYERRSDRFKRNSLKKVDSLKKAFSKQNIEKRVTQITTKIVPPEKREKLIKSLTPNHPKSPTARASSFRVTPMTFNVKKVRDGQTPTPEASPTAGGGAHVEIPAMVLDPPGISHTGTVGQVREALTECSVQAEYSVNGDVNGEEHSVGEEVSLGGEVSVGEVSVGDGQSTQSPGAPPGEQPTVQAGAVELSVGLAEPESVDDVGEEDDDDEEGTPEQDTPAEGAPEVTVTAAAAVAVEQAS</sequence>
<evidence type="ECO:0000256" key="7">
    <source>
        <dbReference type="SAM" id="MobiDB-lite"/>
    </source>
</evidence>
<feature type="region of interest" description="Disordered" evidence="7">
    <location>
        <begin position="215"/>
        <end position="306"/>
    </location>
</feature>
<dbReference type="PANTHER" id="PTHR15240">
    <property type="entry name" value="CAVIN"/>
    <property type="match status" value="1"/>
</dbReference>
<feature type="region of interest" description="Disordered" evidence="7">
    <location>
        <begin position="700"/>
        <end position="766"/>
    </location>
</feature>
<dbReference type="GO" id="GO:0005737">
    <property type="term" value="C:cytoplasm"/>
    <property type="evidence" value="ECO:0007669"/>
    <property type="project" value="UniProtKB-SubCell"/>
</dbReference>
<dbReference type="Pfam" id="PF15237">
    <property type="entry name" value="PTRF_SDPR"/>
    <property type="match status" value="1"/>
</dbReference>
<evidence type="ECO:0000313" key="9">
    <source>
        <dbReference type="Proteomes" id="UP001497482"/>
    </source>
</evidence>
<feature type="region of interest" description="Disordered" evidence="7">
    <location>
        <begin position="456"/>
        <end position="475"/>
    </location>
</feature>
<comment type="subcellular location">
    <subcellularLocation>
        <location evidence="2">Cytoplasm</location>
    </subcellularLocation>
    <subcellularLocation>
        <location evidence="1">Membrane</location>
        <location evidence="1">Caveola</location>
    </subcellularLocation>
</comment>
<name>A0AAV2JUF7_KNICA</name>
<organism evidence="8 9">
    <name type="scientific">Knipowitschia caucasica</name>
    <name type="common">Caucasian dwarf goby</name>
    <name type="synonym">Pomatoschistus caucasicus</name>
    <dbReference type="NCBI Taxonomy" id="637954"/>
    <lineage>
        <taxon>Eukaryota</taxon>
        <taxon>Metazoa</taxon>
        <taxon>Chordata</taxon>
        <taxon>Craniata</taxon>
        <taxon>Vertebrata</taxon>
        <taxon>Euteleostomi</taxon>
        <taxon>Actinopterygii</taxon>
        <taxon>Neopterygii</taxon>
        <taxon>Teleostei</taxon>
        <taxon>Neoteleostei</taxon>
        <taxon>Acanthomorphata</taxon>
        <taxon>Gobiaria</taxon>
        <taxon>Gobiiformes</taxon>
        <taxon>Gobioidei</taxon>
        <taxon>Gobiidae</taxon>
        <taxon>Gobiinae</taxon>
        <taxon>Knipowitschia</taxon>
    </lineage>
</organism>
<protein>
    <submittedName>
        <fullName evidence="8">Uncharacterized protein</fullName>
    </submittedName>
</protein>
<keyword evidence="6" id="KW-0175">Coiled coil</keyword>
<feature type="compositionally biased region" description="Low complexity" evidence="7">
    <location>
        <begin position="287"/>
        <end position="306"/>
    </location>
</feature>
<evidence type="ECO:0000256" key="4">
    <source>
        <dbReference type="ARBA" id="ARBA00022490"/>
    </source>
</evidence>